<evidence type="ECO:0000256" key="1">
    <source>
        <dbReference type="SAM" id="MobiDB-lite"/>
    </source>
</evidence>
<feature type="compositionally biased region" description="Basic and acidic residues" evidence="1">
    <location>
        <begin position="233"/>
        <end position="258"/>
    </location>
</feature>
<protein>
    <submittedName>
        <fullName evidence="2">BTB (POZ) domain-containing protein 8</fullName>
    </submittedName>
</protein>
<proteinExistence type="predicted"/>
<dbReference type="Proteomes" id="UP001196413">
    <property type="component" value="Unassembled WGS sequence"/>
</dbReference>
<dbReference type="PANTHER" id="PTHR22427">
    <property type="entry name" value="GH15728P"/>
    <property type="match status" value="1"/>
</dbReference>
<feature type="region of interest" description="Disordered" evidence="1">
    <location>
        <begin position="284"/>
        <end position="310"/>
    </location>
</feature>
<dbReference type="EMBL" id="JAHQIW010006392">
    <property type="protein sequence ID" value="KAJ1369040.1"/>
    <property type="molecule type" value="Genomic_DNA"/>
</dbReference>
<feature type="region of interest" description="Disordered" evidence="1">
    <location>
        <begin position="230"/>
        <end position="270"/>
    </location>
</feature>
<evidence type="ECO:0000313" key="2">
    <source>
        <dbReference type="EMBL" id="KAJ1369040.1"/>
    </source>
</evidence>
<evidence type="ECO:0000313" key="3">
    <source>
        <dbReference type="Proteomes" id="UP001196413"/>
    </source>
</evidence>
<accession>A0AAD5R3R2</accession>
<sequence length="359" mass="40514">MERKPFISYQSRKKYNEIALPRSKSESSLAVLLLVDDIFEVAMQFLVHSFHLVVTSQAFQQHGKVCESIQGLALNLGVLEQLLPSVVHSLSADVAIKAFKGLDNLLREIHTRPSSPTQALKIPVDDYVPRFCLLVRRIYELIDKHLLHYAALVVKSEAWPLLSDHQQARIQEAGLFVEILQPKAAPPRFSSHNRSYKRSASAGVHFSAEVNQERATSLERAKPLSIIEQTVRSSDEKSERTAVNEPVVERKRERKEESITPQENTEQEKTITLTSRTKLPSIATTTSKELRSASRSTSREKCDYTDTQEQQPVAISDDVKESASVRYYDLIIVYLTMLSEMQSLKQAINKPAFHTTGGT</sequence>
<reference evidence="2" key="1">
    <citation type="submission" date="2021-06" db="EMBL/GenBank/DDBJ databases">
        <title>Parelaphostrongylus tenuis whole genome reference sequence.</title>
        <authorList>
            <person name="Garwood T.J."/>
            <person name="Larsen P.A."/>
            <person name="Fountain-Jones N.M."/>
            <person name="Garbe J.R."/>
            <person name="Macchietto M.G."/>
            <person name="Kania S.A."/>
            <person name="Gerhold R.W."/>
            <person name="Richards J.E."/>
            <person name="Wolf T.M."/>
        </authorList>
    </citation>
    <scope>NUCLEOTIDE SEQUENCE</scope>
    <source>
        <strain evidence="2">MNPRO001-30</strain>
        <tissue evidence="2">Meninges</tissue>
    </source>
</reference>
<comment type="caution">
    <text evidence="2">The sequence shown here is derived from an EMBL/GenBank/DDBJ whole genome shotgun (WGS) entry which is preliminary data.</text>
</comment>
<keyword evidence="3" id="KW-1185">Reference proteome</keyword>
<dbReference type="PANTHER" id="PTHR22427:SF7">
    <property type="entry name" value="GH15728P"/>
    <property type="match status" value="1"/>
</dbReference>
<dbReference type="AlphaFoldDB" id="A0AAD5R3R2"/>
<gene>
    <name evidence="2" type="primary">BTBD8_1</name>
    <name evidence="2" type="ORF">KIN20_030420</name>
</gene>
<feature type="compositionally biased region" description="Polar residues" evidence="1">
    <location>
        <begin position="259"/>
        <end position="270"/>
    </location>
</feature>
<name>A0AAD5R3R2_PARTN</name>
<organism evidence="2 3">
    <name type="scientific">Parelaphostrongylus tenuis</name>
    <name type="common">Meningeal worm</name>
    <dbReference type="NCBI Taxonomy" id="148309"/>
    <lineage>
        <taxon>Eukaryota</taxon>
        <taxon>Metazoa</taxon>
        <taxon>Ecdysozoa</taxon>
        <taxon>Nematoda</taxon>
        <taxon>Chromadorea</taxon>
        <taxon>Rhabditida</taxon>
        <taxon>Rhabditina</taxon>
        <taxon>Rhabditomorpha</taxon>
        <taxon>Strongyloidea</taxon>
        <taxon>Metastrongylidae</taxon>
        <taxon>Parelaphostrongylus</taxon>
    </lineage>
</organism>
<feature type="compositionally biased region" description="Basic and acidic residues" evidence="1">
    <location>
        <begin position="288"/>
        <end position="304"/>
    </location>
</feature>